<dbReference type="InterPro" id="IPR005119">
    <property type="entry name" value="LysR_subst-bd"/>
</dbReference>
<organism evidence="7 8">
    <name type="scientific">Amycolatopsis acidiphila</name>
    <dbReference type="NCBI Taxonomy" id="715473"/>
    <lineage>
        <taxon>Bacteria</taxon>
        <taxon>Bacillati</taxon>
        <taxon>Actinomycetota</taxon>
        <taxon>Actinomycetes</taxon>
        <taxon>Pseudonocardiales</taxon>
        <taxon>Pseudonocardiaceae</taxon>
        <taxon>Amycolatopsis</taxon>
    </lineage>
</organism>
<accession>A0A558AM29</accession>
<feature type="region of interest" description="Disordered" evidence="5">
    <location>
        <begin position="1"/>
        <end position="61"/>
    </location>
</feature>
<gene>
    <name evidence="7" type="ORF">FNH06_03400</name>
</gene>
<dbReference type="GO" id="GO:0032993">
    <property type="term" value="C:protein-DNA complex"/>
    <property type="evidence" value="ECO:0007669"/>
    <property type="project" value="TreeGrafter"/>
</dbReference>
<sequence length="186" mass="19836">MTTLSTHASSERGESASTERATAPGRGVPPMPQQKLTDTSPPVKNRGRSENFRTKSTLDRTGRLPPRIGTFIRFEAVSAVRGQCDVLPANPRIGYSARQWPTRFGLVAAGLGIAVVPGLAADTVPADVVWLPVRDPAAWATREVRALSRESPSHAARAFLHALREQADSRPAARLPASGLGKAAMP</sequence>
<reference evidence="7 8" key="1">
    <citation type="submission" date="2019-07" db="EMBL/GenBank/DDBJ databases">
        <title>New species of Amycolatopsis and Streptomyces.</title>
        <authorList>
            <person name="Duangmal K."/>
            <person name="Teo W.F.A."/>
            <person name="Lipun K."/>
        </authorList>
    </citation>
    <scope>NUCLEOTIDE SEQUENCE [LARGE SCALE GENOMIC DNA]</scope>
    <source>
        <strain evidence="7 8">JCM 30562</strain>
    </source>
</reference>
<comment type="similarity">
    <text evidence="1">Belongs to the LysR transcriptional regulatory family.</text>
</comment>
<dbReference type="GO" id="GO:0003677">
    <property type="term" value="F:DNA binding"/>
    <property type="evidence" value="ECO:0007669"/>
    <property type="project" value="UniProtKB-KW"/>
</dbReference>
<evidence type="ECO:0000256" key="5">
    <source>
        <dbReference type="SAM" id="MobiDB-lite"/>
    </source>
</evidence>
<dbReference type="EMBL" id="VJZA01000003">
    <property type="protein sequence ID" value="TVT25328.1"/>
    <property type="molecule type" value="Genomic_DNA"/>
</dbReference>
<keyword evidence="2" id="KW-0805">Transcription regulation</keyword>
<feature type="domain" description="LysR substrate-binding" evidence="6">
    <location>
        <begin position="80"/>
        <end position="167"/>
    </location>
</feature>
<name>A0A558AM29_9PSEU</name>
<proteinExistence type="inferred from homology"/>
<evidence type="ECO:0000313" key="8">
    <source>
        <dbReference type="Proteomes" id="UP000318578"/>
    </source>
</evidence>
<dbReference type="Pfam" id="PF03466">
    <property type="entry name" value="LysR_substrate"/>
    <property type="match status" value="1"/>
</dbReference>
<dbReference type="Gene3D" id="3.40.190.10">
    <property type="entry name" value="Periplasmic binding protein-like II"/>
    <property type="match status" value="2"/>
</dbReference>
<evidence type="ECO:0000256" key="3">
    <source>
        <dbReference type="ARBA" id="ARBA00023125"/>
    </source>
</evidence>
<evidence type="ECO:0000256" key="4">
    <source>
        <dbReference type="ARBA" id="ARBA00023163"/>
    </source>
</evidence>
<dbReference type="Proteomes" id="UP000318578">
    <property type="component" value="Unassembled WGS sequence"/>
</dbReference>
<evidence type="ECO:0000256" key="2">
    <source>
        <dbReference type="ARBA" id="ARBA00023015"/>
    </source>
</evidence>
<dbReference type="OrthoDB" id="3286335at2"/>
<keyword evidence="3" id="KW-0238">DNA-binding</keyword>
<keyword evidence="4" id="KW-0804">Transcription</keyword>
<evidence type="ECO:0000256" key="1">
    <source>
        <dbReference type="ARBA" id="ARBA00009437"/>
    </source>
</evidence>
<comment type="caution">
    <text evidence="7">The sequence shown here is derived from an EMBL/GenBank/DDBJ whole genome shotgun (WGS) entry which is preliminary data.</text>
</comment>
<dbReference type="SUPFAM" id="SSF53850">
    <property type="entry name" value="Periplasmic binding protein-like II"/>
    <property type="match status" value="1"/>
</dbReference>
<evidence type="ECO:0000259" key="6">
    <source>
        <dbReference type="Pfam" id="PF03466"/>
    </source>
</evidence>
<protein>
    <recommendedName>
        <fullName evidence="6">LysR substrate-binding domain-containing protein</fullName>
    </recommendedName>
</protein>
<keyword evidence="8" id="KW-1185">Reference proteome</keyword>
<dbReference type="GO" id="GO:0003700">
    <property type="term" value="F:DNA-binding transcription factor activity"/>
    <property type="evidence" value="ECO:0007669"/>
    <property type="project" value="TreeGrafter"/>
</dbReference>
<dbReference type="PANTHER" id="PTHR30346:SF29">
    <property type="entry name" value="LYSR SUBSTRATE-BINDING"/>
    <property type="match status" value="1"/>
</dbReference>
<dbReference type="PANTHER" id="PTHR30346">
    <property type="entry name" value="TRANSCRIPTIONAL DUAL REGULATOR HCAR-RELATED"/>
    <property type="match status" value="1"/>
</dbReference>
<dbReference type="AlphaFoldDB" id="A0A558AM29"/>
<evidence type="ECO:0000313" key="7">
    <source>
        <dbReference type="EMBL" id="TVT25328.1"/>
    </source>
</evidence>
<feature type="compositionally biased region" description="Basic and acidic residues" evidence="5">
    <location>
        <begin position="47"/>
        <end position="61"/>
    </location>
</feature>